<proteinExistence type="predicted"/>
<dbReference type="EMBL" id="WKFB01000822">
    <property type="protein sequence ID" value="KAF6717621.1"/>
    <property type="molecule type" value="Genomic_DNA"/>
</dbReference>
<evidence type="ECO:0000259" key="1">
    <source>
        <dbReference type="PROSITE" id="PS51848"/>
    </source>
</evidence>
<dbReference type="PROSITE" id="PS51848">
    <property type="entry name" value="BMERB"/>
    <property type="match status" value="1"/>
</dbReference>
<dbReference type="Pfam" id="PF12130">
    <property type="entry name" value="bMERB_dom"/>
    <property type="match status" value="1"/>
</dbReference>
<feature type="domain" description="BMERB" evidence="1">
    <location>
        <begin position="1"/>
        <end position="97"/>
    </location>
</feature>
<reference evidence="2" key="1">
    <citation type="journal article" name="BMC Genomics">
        <title>Long-read sequencing and de novo genome assembly of marine medaka (Oryzias melastigma).</title>
        <authorList>
            <person name="Liang P."/>
            <person name="Saqib H.S.A."/>
            <person name="Ni X."/>
            <person name="Shen Y."/>
        </authorList>
    </citation>
    <scope>NUCLEOTIDE SEQUENCE</scope>
    <source>
        <strain evidence="2">Bigg-433</strain>
    </source>
</reference>
<accession>A0A834F1D0</accession>
<dbReference type="InterPro" id="IPR022735">
    <property type="entry name" value="bMERB_dom"/>
</dbReference>
<dbReference type="PANTHER" id="PTHR23167:SF87">
    <property type="entry name" value="MICAL-LIKE PROTEIN 2"/>
    <property type="match status" value="1"/>
</dbReference>
<dbReference type="SMART" id="SM01203">
    <property type="entry name" value="DUF3585"/>
    <property type="match status" value="1"/>
</dbReference>
<protein>
    <submittedName>
        <fullName evidence="2">MICAL-like protein 2</fullName>
    </submittedName>
</protein>
<comment type="caution">
    <text evidence="2">The sequence shown here is derived from an EMBL/GenBank/DDBJ whole genome shotgun (WGS) entry which is preliminary data.</text>
</comment>
<dbReference type="InterPro" id="IPR050540">
    <property type="entry name" value="F-actin_Monoox_Mical"/>
</dbReference>
<name>A0A834F1D0_ORYME</name>
<organism evidence="2 3">
    <name type="scientific">Oryzias melastigma</name>
    <name type="common">Marine medaka</name>
    <dbReference type="NCBI Taxonomy" id="30732"/>
    <lineage>
        <taxon>Eukaryota</taxon>
        <taxon>Metazoa</taxon>
        <taxon>Chordata</taxon>
        <taxon>Craniata</taxon>
        <taxon>Vertebrata</taxon>
        <taxon>Euteleostomi</taxon>
        <taxon>Actinopterygii</taxon>
        <taxon>Neopterygii</taxon>
        <taxon>Teleostei</taxon>
        <taxon>Neoteleostei</taxon>
        <taxon>Acanthomorphata</taxon>
        <taxon>Ovalentaria</taxon>
        <taxon>Atherinomorphae</taxon>
        <taxon>Beloniformes</taxon>
        <taxon>Adrianichthyidae</taxon>
        <taxon>Oryziinae</taxon>
        <taxon>Oryzias</taxon>
    </lineage>
</organism>
<sequence>MVEWFSLIRNKQVAMRRESELVYIGRTQDLEEQQPSVEQQLRRLMDKPEHLKTEGDRKKEAELMEKLLEIINDRNAIVEGLDEDRLREEEEDEKLNKMMMDFNVKKDKAKKKSRSRLFSWGNKKEG</sequence>
<gene>
    <name evidence="2" type="ORF">FQA47_022454</name>
</gene>
<dbReference type="Proteomes" id="UP000646548">
    <property type="component" value="Unassembled WGS sequence"/>
</dbReference>
<dbReference type="AlphaFoldDB" id="A0A834F1D0"/>
<dbReference type="PANTHER" id="PTHR23167">
    <property type="entry name" value="CALPONIN HOMOLOGY DOMAIN-CONTAINING PROTEIN DDB_G0272472-RELATED"/>
    <property type="match status" value="1"/>
</dbReference>
<evidence type="ECO:0000313" key="2">
    <source>
        <dbReference type="EMBL" id="KAF6717621.1"/>
    </source>
</evidence>
<evidence type="ECO:0000313" key="3">
    <source>
        <dbReference type="Proteomes" id="UP000646548"/>
    </source>
</evidence>